<gene>
    <name evidence="19" type="primary">recB</name>
    <name evidence="19" type="ordered locus">BDU_637</name>
</gene>
<dbReference type="InterPro" id="IPR011335">
    <property type="entry name" value="Restrct_endonuc-II-like"/>
</dbReference>
<keyword evidence="3 16" id="KW-0547">Nucleotide-binding</keyword>
<dbReference type="PROSITE" id="PS51217">
    <property type="entry name" value="UVRD_HELICASE_CTER"/>
    <property type="match status" value="1"/>
</dbReference>
<evidence type="ECO:0000313" key="20">
    <source>
        <dbReference type="Proteomes" id="UP000000611"/>
    </source>
</evidence>
<evidence type="ECO:0000259" key="18">
    <source>
        <dbReference type="PROSITE" id="PS51217"/>
    </source>
</evidence>
<evidence type="ECO:0000313" key="19">
    <source>
        <dbReference type="EMBL" id="ACH93566.1"/>
    </source>
</evidence>
<keyword evidence="11" id="KW-0234">DNA repair</keyword>
<evidence type="ECO:0000256" key="15">
    <source>
        <dbReference type="ARBA" id="ARBA00048988"/>
    </source>
</evidence>
<dbReference type="GO" id="GO:0005829">
    <property type="term" value="C:cytosol"/>
    <property type="evidence" value="ECO:0007669"/>
    <property type="project" value="TreeGrafter"/>
</dbReference>
<reference evidence="19 20" key="1">
    <citation type="journal article" date="2008" name="PLoS Genet.">
        <title>The genome of Borrelia recurrentis, the agent of deadly louse-borne relapsing fever, is a degraded subset of tick-borne Borrelia duttonii.</title>
        <authorList>
            <person name="Lescot M."/>
            <person name="Audic S."/>
            <person name="Robert C."/>
            <person name="Nguyen T.T."/>
            <person name="Blanc G."/>
            <person name="Cutler S.J."/>
            <person name="Wincker P."/>
            <person name="Couloux A."/>
            <person name="Claverie J.-M."/>
            <person name="Raoult D."/>
            <person name="Drancourt M."/>
        </authorList>
    </citation>
    <scope>NUCLEOTIDE SEQUENCE [LARGE SCALE GENOMIC DNA]</scope>
    <source>
        <strain evidence="19 20">Ly</strain>
    </source>
</reference>
<sequence length="1147" mass="136081">MKEIIDKIKNNDKILIEASAGTGKTYTLEHIITNLLTTTMYTPNEILVLTFTKKATEEMHTRILKSIEHIYQNAKTDNLLKNIYEQSNKIFISTINKFALYSLNNFQIETENFSKYTVKENFTSEIDEIIYEFLRKENSLKKELKIKDDEFEIFKSKFTNTKDMIQALRQSYKRHKTEELGDWLEAQTTFKQILQNKERLLCNYNTIIDELEEMSTEEKRTFLNKHNQGIKISEIEYSHATDIIHITEILTNNKFLCKIIEANLKKNVTLSPKELSIQTSLIQLSNETNTNKENKNTLKRFVILKVEYKILQYIEKELENIINTTNVIDQKHIMTNFKKHLESSEHKLLTSIKNRHKIILIDEAQDLDQTQIKIFELLNSCGIKIVFIADPKQIIYTFRNADISFYNQDIKDKIKKDARITLLTNYRSNKKLVKPLNIMFERIYNKTHTDKIEQIEFVQLQTEPKNDNNKIFINDQEIKAINIIQAEENDNVFQKTALITKYLLINGKIYDNNQLRQIEKSDIKVLCRTSKEINFIDRELKKNNIKTHKTKEPFFKTKEFNEIFYLVKCLSRKQDFKTLNYVLTSKMINLPWELHLNLIQNNKIKNIEEAISDIIYLLENQEITLMQAIDEIISKQDLWINLAKDLNNDEFTKFAQSKQNYKENLINENKFEELQNYESSLNFILKTYYKDKNIESLICILEDLILGRDIENIEQYEEQTNNDNQSIEILTIHKSKGLGFNIVFLIGDTQNNDTLIKKTDIFYKYYLNNKIKYDFLKLKENQQLAKNKILNEEKNIFYVGTTRSKFALFIINQGTIINKMLRLAEINTIDGINLNFNIPNLNNYNQYNQSDINNDQQKAITLIPPPPINKYLFRQEYIHSYTSLTSSYNTVNQNITDDETYDNDAIHNKNTLPKGKDIGNILHEIMKDINFNDAKDSLSNFKKNNSMLIQQKIEYFNSKLNTPIIQELLIKMIYNMLNKKINFIDTKLCEIQELQKEMEFLIKINTKIYKQMSLFKQYNRLDFMLNNGYIKGIIDLIFKINNKIYILDYKTNYLGENLQDYRLSHLTKKMKQENYDLQYKIYTLGIKKILFKNKEEYEKHFGGVIYLFTRAFQEDIQTQDQIQNGIYSTIPNFQEIELEQIYLQLKH</sequence>
<dbReference type="NCBIfam" id="TIGR00609">
    <property type="entry name" value="recB"/>
    <property type="match status" value="1"/>
</dbReference>
<evidence type="ECO:0000256" key="8">
    <source>
        <dbReference type="ARBA" id="ARBA00022840"/>
    </source>
</evidence>
<keyword evidence="12" id="KW-0413">Isomerase</keyword>
<dbReference type="InterPro" id="IPR014017">
    <property type="entry name" value="DNA_helicase_UvrD-like_C"/>
</dbReference>
<dbReference type="GO" id="GO:0008854">
    <property type="term" value="F:exodeoxyribonuclease V activity"/>
    <property type="evidence" value="ECO:0007669"/>
    <property type="project" value="InterPro"/>
</dbReference>
<feature type="domain" description="UvrD-like helicase C-terminal" evidence="18">
    <location>
        <begin position="450"/>
        <end position="737"/>
    </location>
</feature>
<dbReference type="EMBL" id="CP000976">
    <property type="protein sequence ID" value="ACH93566.1"/>
    <property type="molecule type" value="Genomic_DNA"/>
</dbReference>
<dbReference type="InterPro" id="IPR000212">
    <property type="entry name" value="DNA_helicase_UvrD/REP"/>
</dbReference>
<dbReference type="OrthoDB" id="9810135at2"/>
<dbReference type="PANTHER" id="PTHR11070:SF23">
    <property type="entry name" value="RECBCD ENZYME SUBUNIT RECB"/>
    <property type="match status" value="1"/>
</dbReference>
<dbReference type="CDD" id="cd22352">
    <property type="entry name" value="RecB_C-like"/>
    <property type="match status" value="1"/>
</dbReference>
<dbReference type="EC" id="5.6.2.4" evidence="14"/>
<keyword evidence="9" id="KW-0460">Magnesium</keyword>
<dbReference type="InterPro" id="IPR038726">
    <property type="entry name" value="PDDEXK_AddAB-type"/>
</dbReference>
<dbReference type="eggNOG" id="COG1074">
    <property type="taxonomic scope" value="Bacteria"/>
</dbReference>
<evidence type="ECO:0000256" key="13">
    <source>
        <dbReference type="ARBA" id="ARBA00034617"/>
    </source>
</evidence>
<evidence type="ECO:0000256" key="1">
    <source>
        <dbReference type="ARBA" id="ARBA00022722"/>
    </source>
</evidence>
<dbReference type="InterPro" id="IPR011604">
    <property type="entry name" value="PDDEXK-like_dom_sf"/>
</dbReference>
<dbReference type="GO" id="GO:0043138">
    <property type="term" value="F:3'-5' DNA helicase activity"/>
    <property type="evidence" value="ECO:0007669"/>
    <property type="project" value="UniProtKB-EC"/>
</dbReference>
<keyword evidence="10" id="KW-0238">DNA-binding</keyword>
<name>B5RMI0_BORDL</name>
<dbReference type="Pfam" id="PF12705">
    <property type="entry name" value="PDDEXK_1"/>
    <property type="match status" value="1"/>
</dbReference>
<evidence type="ECO:0000256" key="7">
    <source>
        <dbReference type="ARBA" id="ARBA00022839"/>
    </source>
</evidence>
<dbReference type="GO" id="GO:0000725">
    <property type="term" value="P:recombinational repair"/>
    <property type="evidence" value="ECO:0007669"/>
    <property type="project" value="TreeGrafter"/>
</dbReference>
<dbReference type="InterPro" id="IPR027417">
    <property type="entry name" value="P-loop_NTPase"/>
</dbReference>
<dbReference type="Gene3D" id="3.90.320.10">
    <property type="match status" value="1"/>
</dbReference>
<comment type="catalytic activity">
    <reaction evidence="15">
        <text>ATP + H2O = ADP + phosphate + H(+)</text>
        <dbReference type="Rhea" id="RHEA:13065"/>
        <dbReference type="ChEBI" id="CHEBI:15377"/>
        <dbReference type="ChEBI" id="CHEBI:15378"/>
        <dbReference type="ChEBI" id="CHEBI:30616"/>
        <dbReference type="ChEBI" id="CHEBI:43474"/>
        <dbReference type="ChEBI" id="CHEBI:456216"/>
        <dbReference type="EC" id="5.6.2.4"/>
    </reaction>
</comment>
<dbReference type="Gene3D" id="1.10.486.10">
    <property type="entry name" value="PCRA, domain 4"/>
    <property type="match status" value="1"/>
</dbReference>
<evidence type="ECO:0000256" key="6">
    <source>
        <dbReference type="ARBA" id="ARBA00022806"/>
    </source>
</evidence>
<dbReference type="Gene3D" id="3.40.50.300">
    <property type="entry name" value="P-loop containing nucleotide triphosphate hydrolases"/>
    <property type="match status" value="3"/>
</dbReference>
<evidence type="ECO:0000256" key="12">
    <source>
        <dbReference type="ARBA" id="ARBA00023235"/>
    </source>
</evidence>
<evidence type="ECO:0000256" key="4">
    <source>
        <dbReference type="ARBA" id="ARBA00022763"/>
    </source>
</evidence>
<keyword evidence="4" id="KW-0227">DNA damage</keyword>
<dbReference type="PANTHER" id="PTHR11070">
    <property type="entry name" value="UVRD / RECB / PCRA DNA HELICASE FAMILY MEMBER"/>
    <property type="match status" value="1"/>
</dbReference>
<dbReference type="Pfam" id="PF00580">
    <property type="entry name" value="UvrD-helicase"/>
    <property type="match status" value="2"/>
</dbReference>
<feature type="binding site" evidence="16">
    <location>
        <begin position="18"/>
        <end position="25"/>
    </location>
    <ligand>
        <name>ATP</name>
        <dbReference type="ChEBI" id="CHEBI:30616"/>
    </ligand>
</feature>
<dbReference type="PROSITE" id="PS51198">
    <property type="entry name" value="UVRD_HELICASE_ATP_BIND"/>
    <property type="match status" value="1"/>
</dbReference>
<keyword evidence="6 16" id="KW-0347">Helicase</keyword>
<dbReference type="Proteomes" id="UP000000611">
    <property type="component" value="Chromosome"/>
</dbReference>
<comment type="catalytic activity">
    <reaction evidence="13">
        <text>Couples ATP hydrolysis with the unwinding of duplex DNA by translocating in the 3'-5' direction.</text>
        <dbReference type="EC" id="5.6.2.4"/>
    </reaction>
</comment>
<dbReference type="STRING" id="412419.BDU_637"/>
<evidence type="ECO:0000256" key="11">
    <source>
        <dbReference type="ARBA" id="ARBA00023204"/>
    </source>
</evidence>
<dbReference type="RefSeq" id="WP_012538375.1">
    <property type="nucleotide sequence ID" value="NC_011229.1"/>
</dbReference>
<keyword evidence="8 16" id="KW-0067">ATP-binding</keyword>
<organism evidence="19 20">
    <name type="scientific">Borrelia duttonii (strain Ly)</name>
    <dbReference type="NCBI Taxonomy" id="412419"/>
    <lineage>
        <taxon>Bacteria</taxon>
        <taxon>Pseudomonadati</taxon>
        <taxon>Spirochaetota</taxon>
        <taxon>Spirochaetia</taxon>
        <taxon>Spirochaetales</taxon>
        <taxon>Borreliaceae</taxon>
        <taxon>Borrelia</taxon>
    </lineage>
</organism>
<dbReference type="GO" id="GO:0005524">
    <property type="term" value="F:ATP binding"/>
    <property type="evidence" value="ECO:0007669"/>
    <property type="project" value="UniProtKB-UniRule"/>
</dbReference>
<evidence type="ECO:0000256" key="14">
    <source>
        <dbReference type="ARBA" id="ARBA00034808"/>
    </source>
</evidence>
<dbReference type="InterPro" id="IPR014016">
    <property type="entry name" value="UvrD-like_ATP-bd"/>
</dbReference>
<keyword evidence="2" id="KW-0479">Metal-binding</keyword>
<dbReference type="HOGENOM" id="CLU_008504_0_0_12"/>
<dbReference type="KEGG" id="bdu:BDU_637"/>
<dbReference type="Pfam" id="PF13361">
    <property type="entry name" value="UvrD_C"/>
    <property type="match status" value="1"/>
</dbReference>
<keyword evidence="5 16" id="KW-0378">Hydrolase</keyword>
<dbReference type="InterPro" id="IPR004586">
    <property type="entry name" value="RecB"/>
</dbReference>
<proteinExistence type="predicted"/>
<evidence type="ECO:0000256" key="9">
    <source>
        <dbReference type="ARBA" id="ARBA00022842"/>
    </source>
</evidence>
<evidence type="ECO:0000256" key="16">
    <source>
        <dbReference type="PROSITE-ProRule" id="PRU00560"/>
    </source>
</evidence>
<dbReference type="AlphaFoldDB" id="B5RMI0"/>
<dbReference type="GO" id="GO:0009338">
    <property type="term" value="C:exodeoxyribonuclease V complex"/>
    <property type="evidence" value="ECO:0007669"/>
    <property type="project" value="TreeGrafter"/>
</dbReference>
<dbReference type="SUPFAM" id="SSF52980">
    <property type="entry name" value="Restriction endonuclease-like"/>
    <property type="match status" value="1"/>
</dbReference>
<evidence type="ECO:0000259" key="17">
    <source>
        <dbReference type="PROSITE" id="PS51198"/>
    </source>
</evidence>
<evidence type="ECO:0000256" key="10">
    <source>
        <dbReference type="ARBA" id="ARBA00023125"/>
    </source>
</evidence>
<protein>
    <recommendedName>
        <fullName evidence="14">DNA 3'-5' helicase</fullName>
        <ecNumber evidence="14">5.6.2.4</ecNumber>
    </recommendedName>
</protein>
<dbReference type="SUPFAM" id="SSF52540">
    <property type="entry name" value="P-loop containing nucleoside triphosphate hydrolases"/>
    <property type="match status" value="1"/>
</dbReference>
<keyword evidence="20" id="KW-1185">Reference proteome</keyword>
<evidence type="ECO:0000256" key="5">
    <source>
        <dbReference type="ARBA" id="ARBA00022801"/>
    </source>
</evidence>
<dbReference type="GO" id="GO:0016887">
    <property type="term" value="F:ATP hydrolysis activity"/>
    <property type="evidence" value="ECO:0007669"/>
    <property type="project" value="RHEA"/>
</dbReference>
<keyword evidence="7" id="KW-0269">Exonuclease</keyword>
<evidence type="ECO:0000256" key="3">
    <source>
        <dbReference type="ARBA" id="ARBA00022741"/>
    </source>
</evidence>
<keyword evidence="1" id="KW-0540">Nuclease</keyword>
<dbReference type="GO" id="GO:0003677">
    <property type="term" value="F:DNA binding"/>
    <property type="evidence" value="ECO:0007669"/>
    <property type="project" value="UniProtKB-KW"/>
</dbReference>
<evidence type="ECO:0000256" key="2">
    <source>
        <dbReference type="ARBA" id="ARBA00022723"/>
    </source>
</evidence>
<dbReference type="GO" id="GO:0046872">
    <property type="term" value="F:metal ion binding"/>
    <property type="evidence" value="ECO:0007669"/>
    <property type="project" value="UniProtKB-KW"/>
</dbReference>
<feature type="domain" description="UvrD-like helicase ATP-binding" evidence="17">
    <location>
        <begin position="1"/>
        <end position="429"/>
    </location>
</feature>
<accession>B5RMI0</accession>